<feature type="transmembrane region" description="Helical" evidence="5">
    <location>
        <begin position="232"/>
        <end position="248"/>
    </location>
</feature>
<evidence type="ECO:0000313" key="8">
    <source>
        <dbReference type="Proteomes" id="UP001059480"/>
    </source>
</evidence>
<feature type="transmembrane region" description="Helical" evidence="5">
    <location>
        <begin position="20"/>
        <end position="47"/>
    </location>
</feature>
<feature type="transmembrane region" description="Helical" evidence="5">
    <location>
        <begin position="370"/>
        <end position="387"/>
    </location>
</feature>
<keyword evidence="3 5" id="KW-1133">Transmembrane helix</keyword>
<feature type="domain" description="O-antigen ligase-related" evidence="6">
    <location>
        <begin position="195"/>
        <end position="324"/>
    </location>
</feature>
<dbReference type="InterPro" id="IPR051533">
    <property type="entry name" value="WaaL-like"/>
</dbReference>
<name>A0ABT1WN68_9LACT</name>
<dbReference type="InterPro" id="IPR007016">
    <property type="entry name" value="O-antigen_ligase-rel_domated"/>
</dbReference>
<keyword evidence="2 5" id="KW-0812">Transmembrane</keyword>
<dbReference type="PANTHER" id="PTHR37422">
    <property type="entry name" value="TEICHURONIC ACID BIOSYNTHESIS PROTEIN TUAE"/>
    <property type="match status" value="1"/>
</dbReference>
<evidence type="ECO:0000259" key="6">
    <source>
        <dbReference type="Pfam" id="PF04932"/>
    </source>
</evidence>
<feature type="transmembrane region" description="Helical" evidence="5">
    <location>
        <begin position="211"/>
        <end position="227"/>
    </location>
</feature>
<evidence type="ECO:0000256" key="3">
    <source>
        <dbReference type="ARBA" id="ARBA00022989"/>
    </source>
</evidence>
<evidence type="ECO:0000256" key="4">
    <source>
        <dbReference type="ARBA" id="ARBA00023136"/>
    </source>
</evidence>
<reference evidence="7" key="3">
    <citation type="journal article" date="2023" name="Microbiol. Resour. Announc.">
        <title>Draft Genome Sequence of Granulicatella sp. Strain S8, Isolated from a Marine Fish, Seriola quinqueradiata.</title>
        <authorList>
            <person name="Lee M."/>
            <person name="Farooq A."/>
            <person name="Jeong J.B."/>
            <person name="Jung M.Y."/>
        </authorList>
    </citation>
    <scope>NUCLEOTIDE SEQUENCE</scope>
    <source>
        <strain evidence="7">S8</strain>
    </source>
</reference>
<evidence type="ECO:0000256" key="1">
    <source>
        <dbReference type="ARBA" id="ARBA00004141"/>
    </source>
</evidence>
<dbReference type="RefSeq" id="WP_256945071.1">
    <property type="nucleotide sequence ID" value="NZ_JANHNZ010000004.1"/>
</dbReference>
<keyword evidence="7" id="KW-0436">Ligase</keyword>
<feature type="transmembrane region" description="Helical" evidence="5">
    <location>
        <begin position="316"/>
        <end position="335"/>
    </location>
</feature>
<evidence type="ECO:0000256" key="5">
    <source>
        <dbReference type="SAM" id="Phobius"/>
    </source>
</evidence>
<feature type="transmembrane region" description="Helical" evidence="5">
    <location>
        <begin position="67"/>
        <end position="96"/>
    </location>
</feature>
<accession>A0ABT1WN68</accession>
<comment type="caution">
    <text evidence="7">The sequence shown here is derived from an EMBL/GenBank/DDBJ whole genome shotgun (WGS) entry which is preliminary data.</text>
</comment>
<keyword evidence="8" id="KW-1185">Reference proteome</keyword>
<dbReference type="Pfam" id="PF04932">
    <property type="entry name" value="Wzy_C"/>
    <property type="match status" value="1"/>
</dbReference>
<evidence type="ECO:0000256" key="2">
    <source>
        <dbReference type="ARBA" id="ARBA00022692"/>
    </source>
</evidence>
<feature type="transmembrane region" description="Helical" evidence="5">
    <location>
        <begin position="164"/>
        <end position="181"/>
    </location>
</feature>
<evidence type="ECO:0000313" key="7">
    <source>
        <dbReference type="EMBL" id="MCQ9209955.1"/>
    </source>
</evidence>
<sequence>MNNIFFIKQLKGLSNQELALYLISVSIFLPFYLFLTLFISYFILLMVTGKLTTILKSITNQPFLLGFIGYSAVLSIIASNWIGLVVTVFFFLYFIFFKYYQKIITPNLFHMIIQTLIVFSLFALAFAFLEHYMLVNKFDYSFISPTLQRIHQNRAEATFFNPNYYGLVCCFCIMLAMYFFFVTKNWKWKIICFIAIISNSVGLNLSQSRTAFPALILGAIVYLFATIKNSKAFLISLAVFAFAIWLLFSSNLGMRMGSLEEALDDRVLIWTSALEMLSKNMWYGKGPLTYLHEYQSIGAPYHEHAHSLYIDTLLSYGYIGLSLVLASLVNPIRQVIRLSGDFSKRPIVGLILSFFVVVAVHGIFDIAILWIQTAFIFFLVITTLPIWGKADKITYPLDNFE</sequence>
<reference evidence="7" key="1">
    <citation type="submission" date="2022-07" db="EMBL/GenBank/DDBJ databases">
        <authorList>
            <person name="Jung M.-Y."/>
            <person name="Lee M."/>
        </authorList>
    </citation>
    <scope>NUCLEOTIDE SEQUENCE</scope>
    <source>
        <strain evidence="7">S8</strain>
    </source>
</reference>
<organism evidence="7 8">
    <name type="scientific">Granulicatella seriolae</name>
    <dbReference type="NCBI Taxonomy" id="2967226"/>
    <lineage>
        <taxon>Bacteria</taxon>
        <taxon>Bacillati</taxon>
        <taxon>Bacillota</taxon>
        <taxon>Bacilli</taxon>
        <taxon>Lactobacillales</taxon>
        <taxon>Carnobacteriaceae</taxon>
        <taxon>Granulicatella</taxon>
    </lineage>
</organism>
<comment type="subcellular location">
    <subcellularLocation>
        <location evidence="1">Membrane</location>
        <topology evidence="1">Multi-pass membrane protein</topology>
    </subcellularLocation>
</comment>
<reference evidence="7" key="2">
    <citation type="journal article" date="2023" name="Curr. Microbiol.">
        <title>Granulicatella seriolae sp. nov., a Novel Facultative Anaerobe Isolated from Yellowtail Marine Fish.</title>
        <authorList>
            <person name="Lee M."/>
            <person name="Choi Y.J."/>
            <person name="Farooq A."/>
            <person name="Jeong J.B."/>
            <person name="Jung M.Y."/>
        </authorList>
    </citation>
    <scope>NUCLEOTIDE SEQUENCE</scope>
    <source>
        <strain evidence="7">S8</strain>
    </source>
</reference>
<dbReference type="GO" id="GO:0016874">
    <property type="term" value="F:ligase activity"/>
    <property type="evidence" value="ECO:0007669"/>
    <property type="project" value="UniProtKB-KW"/>
</dbReference>
<dbReference type="PANTHER" id="PTHR37422:SF20">
    <property type="entry name" value="O-ANTIGEN POLYMERASE"/>
    <property type="match status" value="1"/>
</dbReference>
<dbReference type="Proteomes" id="UP001059480">
    <property type="component" value="Unassembled WGS sequence"/>
</dbReference>
<proteinExistence type="predicted"/>
<protein>
    <submittedName>
        <fullName evidence="7">O-antigen ligase family protein</fullName>
    </submittedName>
</protein>
<dbReference type="EMBL" id="JANHNZ010000004">
    <property type="protein sequence ID" value="MCQ9209955.1"/>
    <property type="molecule type" value="Genomic_DNA"/>
</dbReference>
<gene>
    <name evidence="7" type="ORF">NPA36_05255</name>
</gene>
<keyword evidence="4 5" id="KW-0472">Membrane</keyword>
<feature type="transmembrane region" description="Helical" evidence="5">
    <location>
        <begin position="108"/>
        <end position="129"/>
    </location>
</feature>
<feature type="transmembrane region" description="Helical" evidence="5">
    <location>
        <begin position="347"/>
        <end position="364"/>
    </location>
</feature>